<dbReference type="PANTHER" id="PTHR12110">
    <property type="entry name" value="HYDROXYPYRUVATE ISOMERASE"/>
    <property type="match status" value="1"/>
</dbReference>
<dbReference type="AlphaFoldDB" id="A0A101ELB0"/>
<proteinExistence type="predicted"/>
<dbReference type="Gene3D" id="3.20.20.150">
    <property type="entry name" value="Divalent-metal-dependent TIM barrel enzymes"/>
    <property type="match status" value="1"/>
</dbReference>
<dbReference type="GeneID" id="8095180"/>
<dbReference type="RefSeq" id="WP_012766236.1">
    <property type="nucleotide sequence ID" value="NZ_LGFD01000026.1"/>
</dbReference>
<dbReference type="GO" id="GO:0003677">
    <property type="term" value="F:DNA binding"/>
    <property type="evidence" value="ECO:0007669"/>
    <property type="project" value="InterPro"/>
</dbReference>
<name>A0A101ELB0_9EURY</name>
<feature type="domain" description="Xylose isomerase-like TIM barrel" evidence="1">
    <location>
        <begin position="24"/>
        <end position="253"/>
    </location>
</feature>
<dbReference type="OMA" id="MDEGLHY"/>
<dbReference type="PANTHER" id="PTHR12110:SF21">
    <property type="entry name" value="XYLOSE ISOMERASE-LIKE TIM BARREL DOMAIN-CONTAINING PROTEIN"/>
    <property type="match status" value="1"/>
</dbReference>
<dbReference type="Pfam" id="PF01261">
    <property type="entry name" value="AP_endonuc_2"/>
    <property type="match status" value="1"/>
</dbReference>
<dbReference type="GO" id="GO:0006281">
    <property type="term" value="P:DNA repair"/>
    <property type="evidence" value="ECO:0007669"/>
    <property type="project" value="InterPro"/>
</dbReference>
<dbReference type="Proteomes" id="UP000053911">
    <property type="component" value="Unassembled WGS sequence"/>
</dbReference>
<dbReference type="GO" id="GO:0008270">
    <property type="term" value="F:zinc ion binding"/>
    <property type="evidence" value="ECO:0007669"/>
    <property type="project" value="InterPro"/>
</dbReference>
<dbReference type="InterPro" id="IPR036237">
    <property type="entry name" value="Xyl_isomerase-like_sf"/>
</dbReference>
<dbReference type="InterPro" id="IPR001719">
    <property type="entry name" value="AP_endonuc_2"/>
</dbReference>
<dbReference type="SMART" id="SM00518">
    <property type="entry name" value="AP2Ec"/>
    <property type="match status" value="1"/>
</dbReference>
<organism evidence="2 3">
    <name type="scientific">Thermococcus sibiricus</name>
    <dbReference type="NCBI Taxonomy" id="172049"/>
    <lineage>
        <taxon>Archaea</taxon>
        <taxon>Methanobacteriati</taxon>
        <taxon>Methanobacteriota</taxon>
        <taxon>Thermococci</taxon>
        <taxon>Thermococcales</taxon>
        <taxon>Thermococcaceae</taxon>
        <taxon>Thermococcus</taxon>
    </lineage>
</organism>
<keyword evidence="2" id="KW-0413">Isomerase</keyword>
<sequence>MKKVIGVSTQALYNKSLTLALHKISQLKIDFIEIVNEGYHTLNRHNYKIQMDFLEEAKLKNIIHAPFSDVNMGSLNEKIRRISLELLFETFEIAHEMGSALVVIHPGHYSPLSSRFPKAYEKVQKRSLEEISKISQKIGITVALENMPSYPILDGQTPERIKELVDGTEILVTFDIGHLNTVNAQFDRFIELLEDRIIYAHLSDNHGANDSHLALGEGNIPWKTLINQLRNIPMSLEVKTFEDILKSLEFLNKMTRGV</sequence>
<dbReference type="PATRIC" id="fig|172049.5.peg.239"/>
<dbReference type="GO" id="GO:0016853">
    <property type="term" value="F:isomerase activity"/>
    <property type="evidence" value="ECO:0007669"/>
    <property type="project" value="UniProtKB-KW"/>
</dbReference>
<evidence type="ECO:0000313" key="2">
    <source>
        <dbReference type="EMBL" id="KUK17353.1"/>
    </source>
</evidence>
<dbReference type="InterPro" id="IPR013022">
    <property type="entry name" value="Xyl_isomerase-like_TIM-brl"/>
</dbReference>
<dbReference type="SUPFAM" id="SSF51658">
    <property type="entry name" value="Xylose isomerase-like"/>
    <property type="match status" value="1"/>
</dbReference>
<dbReference type="EMBL" id="LGFD01000026">
    <property type="protein sequence ID" value="KUK17353.1"/>
    <property type="molecule type" value="Genomic_DNA"/>
</dbReference>
<reference evidence="3" key="1">
    <citation type="journal article" date="2015" name="MBio">
        <title>Genome-Resolved Metagenomic Analysis Reveals Roles for Candidate Phyla and Other Microbial Community Members in Biogeochemical Transformations in Oil Reservoirs.</title>
        <authorList>
            <person name="Hu P."/>
            <person name="Tom L."/>
            <person name="Singh A."/>
            <person name="Thomas B.C."/>
            <person name="Baker B.J."/>
            <person name="Piceno Y.M."/>
            <person name="Andersen G.L."/>
            <person name="Banfield J.F."/>
        </authorList>
    </citation>
    <scope>NUCLEOTIDE SEQUENCE [LARGE SCALE GENOMIC DNA]</scope>
</reference>
<evidence type="ECO:0000313" key="3">
    <source>
        <dbReference type="Proteomes" id="UP000053911"/>
    </source>
</evidence>
<comment type="caution">
    <text evidence="2">The sequence shown here is derived from an EMBL/GenBank/DDBJ whole genome shotgun (WGS) entry which is preliminary data.</text>
</comment>
<gene>
    <name evidence="2" type="ORF">XD54_1350</name>
</gene>
<accession>A0A101ELB0</accession>
<dbReference type="InterPro" id="IPR050312">
    <property type="entry name" value="IolE/XylAMocC-like"/>
</dbReference>
<protein>
    <submittedName>
        <fullName evidence="2">Xylose isomerase domain-containing protein</fullName>
    </submittedName>
</protein>
<evidence type="ECO:0000259" key="1">
    <source>
        <dbReference type="Pfam" id="PF01261"/>
    </source>
</evidence>